<sequence length="58" mass="6747">MGESYKSLETRAEELQTEVNLLPAKTENLDNELQEERRNHQDALAKFKDFYCTVADVD</sequence>
<evidence type="ECO:0000313" key="1">
    <source>
        <dbReference type="EMBL" id="KAI8012169.1"/>
    </source>
</evidence>
<dbReference type="Proteomes" id="UP001060215">
    <property type="component" value="Chromosome 5"/>
</dbReference>
<proteinExistence type="predicted"/>
<reference evidence="1 2" key="1">
    <citation type="journal article" date="2022" name="Plant J.">
        <title>Chromosome-level genome of Camellia lanceoleosa provides a valuable resource for understanding genome evolution and self-incompatibility.</title>
        <authorList>
            <person name="Gong W."/>
            <person name="Xiao S."/>
            <person name="Wang L."/>
            <person name="Liao Z."/>
            <person name="Chang Y."/>
            <person name="Mo W."/>
            <person name="Hu G."/>
            <person name="Li W."/>
            <person name="Zhao G."/>
            <person name="Zhu H."/>
            <person name="Hu X."/>
            <person name="Ji K."/>
            <person name="Xiang X."/>
            <person name="Song Q."/>
            <person name="Yuan D."/>
            <person name="Jin S."/>
            <person name="Zhang L."/>
        </authorList>
    </citation>
    <scope>NUCLEOTIDE SEQUENCE [LARGE SCALE GENOMIC DNA]</scope>
    <source>
        <strain evidence="1">SQ_2022a</strain>
    </source>
</reference>
<gene>
    <name evidence="1" type="ORF">LOK49_LG06G00001</name>
</gene>
<organism evidence="1 2">
    <name type="scientific">Camellia lanceoleosa</name>
    <dbReference type="NCBI Taxonomy" id="1840588"/>
    <lineage>
        <taxon>Eukaryota</taxon>
        <taxon>Viridiplantae</taxon>
        <taxon>Streptophyta</taxon>
        <taxon>Embryophyta</taxon>
        <taxon>Tracheophyta</taxon>
        <taxon>Spermatophyta</taxon>
        <taxon>Magnoliopsida</taxon>
        <taxon>eudicotyledons</taxon>
        <taxon>Gunneridae</taxon>
        <taxon>Pentapetalae</taxon>
        <taxon>asterids</taxon>
        <taxon>Ericales</taxon>
        <taxon>Theaceae</taxon>
        <taxon>Camellia</taxon>
    </lineage>
</organism>
<keyword evidence="2" id="KW-1185">Reference proteome</keyword>
<dbReference type="EMBL" id="CM045762">
    <property type="protein sequence ID" value="KAI8012169.1"/>
    <property type="molecule type" value="Genomic_DNA"/>
</dbReference>
<feature type="non-terminal residue" evidence="1">
    <location>
        <position position="58"/>
    </location>
</feature>
<comment type="caution">
    <text evidence="1">The sequence shown here is derived from an EMBL/GenBank/DDBJ whole genome shotgun (WGS) entry which is preliminary data.</text>
</comment>
<accession>A0ACC0HGS4</accession>
<protein>
    <submittedName>
        <fullName evidence="1">Filament-like plant protein 4</fullName>
    </submittedName>
</protein>
<name>A0ACC0HGS4_9ERIC</name>
<evidence type="ECO:0000313" key="2">
    <source>
        <dbReference type="Proteomes" id="UP001060215"/>
    </source>
</evidence>